<feature type="transmembrane region" description="Helical" evidence="6">
    <location>
        <begin position="547"/>
        <end position="568"/>
    </location>
</feature>
<feature type="region of interest" description="Disordered" evidence="5">
    <location>
        <begin position="308"/>
        <end position="328"/>
    </location>
</feature>
<dbReference type="SUPFAM" id="SSF103473">
    <property type="entry name" value="MFS general substrate transporter"/>
    <property type="match status" value="1"/>
</dbReference>
<dbReference type="EMBL" id="JAQQWE010000008">
    <property type="protein sequence ID" value="KAK7943813.1"/>
    <property type="molecule type" value="Genomic_DNA"/>
</dbReference>
<evidence type="ECO:0000256" key="6">
    <source>
        <dbReference type="SAM" id="Phobius"/>
    </source>
</evidence>
<evidence type="ECO:0000256" key="1">
    <source>
        <dbReference type="ARBA" id="ARBA00004370"/>
    </source>
</evidence>
<dbReference type="PANTHER" id="PTHR20772:SF4">
    <property type="entry name" value="HYPOTHETICAL AMINO ACID TRANSPORTER (EUROFUNG)"/>
    <property type="match status" value="1"/>
</dbReference>
<dbReference type="PANTHER" id="PTHR20772">
    <property type="entry name" value="PROTEIN FMP42"/>
    <property type="match status" value="1"/>
</dbReference>
<feature type="transmembrane region" description="Helical" evidence="6">
    <location>
        <begin position="193"/>
        <end position="213"/>
    </location>
</feature>
<gene>
    <name evidence="7" type="ORF">PG986_012926</name>
</gene>
<feature type="transmembrane region" description="Helical" evidence="6">
    <location>
        <begin position="166"/>
        <end position="187"/>
    </location>
</feature>
<dbReference type="InterPro" id="IPR036259">
    <property type="entry name" value="MFS_trans_sf"/>
</dbReference>
<name>A0ABR1Q1D8_9PEZI</name>
<evidence type="ECO:0008006" key="9">
    <source>
        <dbReference type="Google" id="ProtNLM"/>
    </source>
</evidence>
<keyword evidence="4 6" id="KW-0472">Membrane</keyword>
<comment type="caution">
    <text evidence="7">The sequence shown here is derived from an EMBL/GenBank/DDBJ whole genome shotgun (WGS) entry which is preliminary data.</text>
</comment>
<evidence type="ECO:0000256" key="2">
    <source>
        <dbReference type="ARBA" id="ARBA00022692"/>
    </source>
</evidence>
<keyword evidence="8" id="KW-1185">Reference proteome</keyword>
<evidence type="ECO:0000313" key="8">
    <source>
        <dbReference type="Proteomes" id="UP001391051"/>
    </source>
</evidence>
<evidence type="ECO:0000313" key="7">
    <source>
        <dbReference type="EMBL" id="KAK7943813.1"/>
    </source>
</evidence>
<comment type="subcellular location">
    <subcellularLocation>
        <location evidence="1">Membrane</location>
    </subcellularLocation>
</comment>
<dbReference type="InterPro" id="IPR052599">
    <property type="entry name" value="SLC43A_AATransporter"/>
</dbReference>
<accession>A0ABR1Q1D8</accession>
<sequence>MSVAQRRAAPESVDLGLRDAPVETTAQTVNQRSSSPSPPRKSAKWSTISYDAFGDKESGYTHFPDPTSIAAYNSSTFLRAAQVGFAIFVCAVASGIVCGFAALKPVLIAEGVYSDLCPPDWAEHGSGEACAAQDMRLNLFFILASVTLNVSTIFAGYTLDKRGRRTCYLIAAAVLAVGSLLMAAAFADKIPSWLDGYLVGNLLLGLGGTYLFVPSFQLANAFPRYPGLILALVTGAFDASAAVFLFYRMAYEGTAGRFKPQHFFLAYLAVPVLIVLAELTFMPRFAYQNMPQIQDRLDRAKTARYDAHSSDDELGTDAQRREARAGRAQARRLRVRRIETVAGGSRERRRREDRLERRQEASGVWGLLHGLPVSRQMATPWFVLVLVLTMLQMLRMNYFIATLRAQYQHMLGGGSGSGGDGAARRINEFFDVALPVAGVASTPLIGLLLNELSVTVILAVLSALIVVLGVLNCLPYVWAGYMTVIAFVLFRPLYYSTMSDYVTKVFGFATFGRIYGTITCASGLSNIIQPGLDALTHGPLDGNPVPINVFFAASGTVVSVSLTLYVLYQSRAFRHRQQQQSEDGSDGERASLLRRQRRGRGGSSSAANHDGYGASGV</sequence>
<dbReference type="RefSeq" id="XP_066695844.1">
    <property type="nucleotide sequence ID" value="XM_066849148.1"/>
</dbReference>
<keyword evidence="3 6" id="KW-1133">Transmembrane helix</keyword>
<feature type="transmembrane region" description="Helical" evidence="6">
    <location>
        <begin position="139"/>
        <end position="159"/>
    </location>
</feature>
<dbReference type="Proteomes" id="UP001391051">
    <property type="component" value="Unassembled WGS sequence"/>
</dbReference>
<feature type="transmembrane region" description="Helical" evidence="6">
    <location>
        <begin position="83"/>
        <end position="103"/>
    </location>
</feature>
<protein>
    <recommendedName>
        <fullName evidence="9">MFS transporter</fullName>
    </recommendedName>
</protein>
<feature type="transmembrane region" description="Helical" evidence="6">
    <location>
        <begin position="262"/>
        <end position="281"/>
    </location>
</feature>
<dbReference type="InterPro" id="IPR005828">
    <property type="entry name" value="MFS_sugar_transport-like"/>
</dbReference>
<dbReference type="Pfam" id="PF00083">
    <property type="entry name" value="Sugar_tr"/>
    <property type="match status" value="1"/>
</dbReference>
<evidence type="ECO:0000256" key="5">
    <source>
        <dbReference type="SAM" id="MobiDB-lite"/>
    </source>
</evidence>
<dbReference type="Gene3D" id="1.20.1250.20">
    <property type="entry name" value="MFS general substrate transporter like domains"/>
    <property type="match status" value="1"/>
</dbReference>
<feature type="region of interest" description="Disordered" evidence="5">
    <location>
        <begin position="577"/>
        <end position="617"/>
    </location>
</feature>
<feature type="region of interest" description="Disordered" evidence="5">
    <location>
        <begin position="1"/>
        <end position="43"/>
    </location>
</feature>
<reference evidence="7 8" key="1">
    <citation type="submission" date="2023-01" db="EMBL/GenBank/DDBJ databases">
        <title>Analysis of 21 Apiospora genomes using comparative genomics revels a genus with tremendous synthesis potential of carbohydrate active enzymes and secondary metabolites.</title>
        <authorList>
            <person name="Sorensen T."/>
        </authorList>
    </citation>
    <scope>NUCLEOTIDE SEQUENCE [LARGE SCALE GENOMIC DNA]</scope>
    <source>
        <strain evidence="7 8">CBS 24483</strain>
    </source>
</reference>
<evidence type="ECO:0000256" key="3">
    <source>
        <dbReference type="ARBA" id="ARBA00022989"/>
    </source>
</evidence>
<evidence type="ECO:0000256" key="4">
    <source>
        <dbReference type="ARBA" id="ARBA00023136"/>
    </source>
</evidence>
<feature type="transmembrane region" description="Helical" evidence="6">
    <location>
        <begin position="381"/>
        <end position="401"/>
    </location>
</feature>
<keyword evidence="2 6" id="KW-0812">Transmembrane</keyword>
<proteinExistence type="predicted"/>
<organism evidence="7 8">
    <name type="scientific">Apiospora aurea</name>
    <dbReference type="NCBI Taxonomy" id="335848"/>
    <lineage>
        <taxon>Eukaryota</taxon>
        <taxon>Fungi</taxon>
        <taxon>Dikarya</taxon>
        <taxon>Ascomycota</taxon>
        <taxon>Pezizomycotina</taxon>
        <taxon>Sordariomycetes</taxon>
        <taxon>Xylariomycetidae</taxon>
        <taxon>Amphisphaeriales</taxon>
        <taxon>Apiosporaceae</taxon>
        <taxon>Apiospora</taxon>
    </lineage>
</organism>
<feature type="transmembrane region" description="Helical" evidence="6">
    <location>
        <begin position="478"/>
        <end position="495"/>
    </location>
</feature>
<feature type="transmembrane region" description="Helical" evidence="6">
    <location>
        <begin position="225"/>
        <end position="250"/>
    </location>
</feature>
<dbReference type="GeneID" id="92082210"/>